<evidence type="ECO:0000313" key="2">
    <source>
        <dbReference type="Proteomes" id="UP001418796"/>
    </source>
</evidence>
<dbReference type="RefSeq" id="WP_343129119.1">
    <property type="nucleotide sequence ID" value="NZ_JBCITK010000001.1"/>
</dbReference>
<dbReference type="EMBL" id="JBCITK010000001">
    <property type="protein sequence ID" value="MEN0641952.1"/>
    <property type="molecule type" value="Genomic_DNA"/>
</dbReference>
<protein>
    <submittedName>
        <fullName evidence="1">Uncharacterized protein</fullName>
    </submittedName>
</protein>
<comment type="caution">
    <text evidence="1">The sequence shown here is derived from an EMBL/GenBank/DDBJ whole genome shotgun (WGS) entry which is preliminary data.</text>
</comment>
<keyword evidence="2" id="KW-1185">Reference proteome</keyword>
<organism evidence="1 2">
    <name type="scientific">Alkalicoccobacillus gibsonii</name>
    <dbReference type="NCBI Taxonomy" id="79881"/>
    <lineage>
        <taxon>Bacteria</taxon>
        <taxon>Bacillati</taxon>
        <taxon>Bacillota</taxon>
        <taxon>Bacilli</taxon>
        <taxon>Bacillales</taxon>
        <taxon>Bacillaceae</taxon>
        <taxon>Alkalicoccobacillus</taxon>
    </lineage>
</organism>
<gene>
    <name evidence="1" type="ORF">MKY91_02100</name>
</gene>
<reference evidence="1 2" key="1">
    <citation type="submission" date="2024-03" db="EMBL/GenBank/DDBJ databases">
        <title>Bacilli Hybrid Assemblies.</title>
        <authorList>
            <person name="Kovac J."/>
        </authorList>
    </citation>
    <scope>NUCLEOTIDE SEQUENCE [LARGE SCALE GENOMIC DNA]</scope>
    <source>
        <strain evidence="1 2">FSL R7-0666</strain>
    </source>
</reference>
<evidence type="ECO:0000313" key="1">
    <source>
        <dbReference type="EMBL" id="MEN0641952.1"/>
    </source>
</evidence>
<proteinExistence type="predicted"/>
<accession>A0ABU9VDH9</accession>
<dbReference type="Proteomes" id="UP001418796">
    <property type="component" value="Unassembled WGS sequence"/>
</dbReference>
<name>A0ABU9VDH9_9BACI</name>
<sequence length="61" mass="7056">MKREGLKNPEYAQEASSMLKKTIDAQKRECPAQKQMRCAKKRVPCSKTDEMRKKACVLLKN</sequence>